<dbReference type="SMR" id="A0A3B5Y7H8"/>
<keyword evidence="9" id="KW-1133">Transmembrane helix</keyword>
<reference evidence="12" key="2">
    <citation type="submission" date="2018-10" db="UniProtKB">
        <authorList>
            <consortium name="EnsemblPlants"/>
        </authorList>
    </citation>
    <scope>IDENTIFICATION</scope>
</reference>
<dbReference type="SUPFAM" id="SSF52047">
    <property type="entry name" value="RNI-like"/>
    <property type="match status" value="1"/>
</dbReference>
<comment type="similarity">
    <text evidence="2">Belongs to the RLP family.</text>
</comment>
<dbReference type="Gramene" id="TraesSYM1A03G00184620.1">
    <property type="protein sequence ID" value="TraesSYM1A03G00184620.1.CDS1"/>
    <property type="gene ID" value="TraesSYM1A03G00184620"/>
</dbReference>
<evidence type="ECO:0000256" key="11">
    <source>
        <dbReference type="ARBA" id="ARBA00023180"/>
    </source>
</evidence>
<dbReference type="Gramene" id="TraesCS1A02G440400.1">
    <property type="protein sequence ID" value="TraesCS1A02G440400.1.cds1"/>
    <property type="gene ID" value="TraesCS1A02G440400"/>
</dbReference>
<evidence type="ECO:0000256" key="8">
    <source>
        <dbReference type="ARBA" id="ARBA00022737"/>
    </source>
</evidence>
<dbReference type="PRINTS" id="PR00019">
    <property type="entry name" value="LEURICHRPT"/>
</dbReference>
<accession>A0A3B5Y7H8</accession>
<keyword evidence="6" id="KW-0812">Transmembrane</keyword>
<keyword evidence="5" id="KW-1070">Brassinosteroid signaling pathway</keyword>
<name>A0A3B5Y7H8_WHEAT</name>
<keyword evidence="4" id="KW-0433">Leucine-rich repeat</keyword>
<evidence type="ECO:0000256" key="1">
    <source>
        <dbReference type="ARBA" id="ARBA00004251"/>
    </source>
</evidence>
<dbReference type="PANTHER" id="PTHR48063">
    <property type="entry name" value="LRR RECEPTOR-LIKE KINASE"/>
    <property type="match status" value="1"/>
</dbReference>
<dbReference type="Gramene" id="TraesCLE_scaffold_259717_01G000100.1">
    <property type="protein sequence ID" value="TraesCLE_scaffold_259717_01G000100.1"/>
    <property type="gene ID" value="TraesCLE_scaffold_259717_01G000100"/>
</dbReference>
<dbReference type="Pfam" id="PF13855">
    <property type="entry name" value="LRR_8"/>
    <property type="match status" value="1"/>
</dbReference>
<evidence type="ECO:0000256" key="3">
    <source>
        <dbReference type="ARBA" id="ARBA00022475"/>
    </source>
</evidence>
<organism evidence="12">
    <name type="scientific">Triticum aestivum</name>
    <name type="common">Wheat</name>
    <dbReference type="NCBI Taxonomy" id="4565"/>
    <lineage>
        <taxon>Eukaryota</taxon>
        <taxon>Viridiplantae</taxon>
        <taxon>Streptophyta</taxon>
        <taxon>Embryophyta</taxon>
        <taxon>Tracheophyta</taxon>
        <taxon>Spermatophyta</taxon>
        <taxon>Magnoliopsida</taxon>
        <taxon>Liliopsida</taxon>
        <taxon>Poales</taxon>
        <taxon>Poaceae</taxon>
        <taxon>BOP clade</taxon>
        <taxon>Pooideae</taxon>
        <taxon>Triticodae</taxon>
        <taxon>Triticeae</taxon>
        <taxon>Triticinae</taxon>
        <taxon>Triticum</taxon>
    </lineage>
</organism>
<sequence length="394" mass="43668">MSVTRLSMQSNLLTGLIPKLPRTIEVLDISRNSLNGFVPNFRAPQLKVAVLFSNYISGTIPTSICRLQNLRALDLSNNLLSNELPECGRKELKRWSPPGNNTSRFNSTSSFSLKITSLLLSNNNFSSGFPLFLRQCPSLIFLDLTHNKFTGELPGWISEAMPSLVMLRLRSNNFCGQIPIEIMRLHDVRILDLSNNNFSGAIPQYVEDLNALIGTTTANNTSFDNPFDEGYHDATWVYKGQSSDSFSVVIKGQVLEYKENTIYLMSIDLSCNRLTGEIPEELSSLARLVNLNLSSNLLSGNIPFKIGKLRSLESLDLSKNKLVGEIPRGLSDLTYLSYLNLSYNNLSGRIPSGHQLDTLNTGDPASMYLRNPGLCGHPVPMQCPGPPRDPPNNV</sequence>
<dbReference type="GO" id="GO:0009742">
    <property type="term" value="P:brassinosteroid mediated signaling pathway"/>
    <property type="evidence" value="ECO:0007669"/>
    <property type="project" value="UniProtKB-KW"/>
</dbReference>
<dbReference type="Gene3D" id="3.80.10.10">
    <property type="entry name" value="Ribonuclease Inhibitor"/>
    <property type="match status" value="1"/>
</dbReference>
<dbReference type="Gramene" id="TraesCS1A03G1071300.1">
    <property type="protein sequence ID" value="TraesCS1A03G1071300.1.CDS1"/>
    <property type="gene ID" value="TraesCS1A03G1071300"/>
</dbReference>
<evidence type="ECO:0000256" key="10">
    <source>
        <dbReference type="ARBA" id="ARBA00023136"/>
    </source>
</evidence>
<keyword evidence="13" id="KW-1185">Reference proteome</keyword>
<dbReference type="Gramene" id="TraesRN1A0101149200.1">
    <property type="protein sequence ID" value="TraesRN1A0101149200.1"/>
    <property type="gene ID" value="TraesRN1A0101149200"/>
</dbReference>
<dbReference type="InterPro" id="IPR046956">
    <property type="entry name" value="RLP23-like"/>
</dbReference>
<dbReference type="STRING" id="4565.A0A3B5Y7H8"/>
<evidence type="ECO:0000256" key="6">
    <source>
        <dbReference type="ARBA" id="ARBA00022692"/>
    </source>
</evidence>
<keyword evidence="8" id="KW-0677">Repeat</keyword>
<dbReference type="PaxDb" id="4565-Traes_1AL_D433333B7.1"/>
<evidence type="ECO:0000256" key="9">
    <source>
        <dbReference type="ARBA" id="ARBA00022989"/>
    </source>
</evidence>
<evidence type="ECO:0000256" key="2">
    <source>
        <dbReference type="ARBA" id="ARBA00009592"/>
    </source>
</evidence>
<dbReference type="OMA" id="NELPECG"/>
<dbReference type="InterPro" id="IPR003591">
    <property type="entry name" value="Leu-rich_rpt_typical-subtyp"/>
</dbReference>
<dbReference type="AlphaFoldDB" id="A0A3B5Y7H8"/>
<dbReference type="Pfam" id="PF00560">
    <property type="entry name" value="LRR_1"/>
    <property type="match status" value="4"/>
</dbReference>
<dbReference type="Proteomes" id="UP000019116">
    <property type="component" value="Chromosome 1A"/>
</dbReference>
<dbReference type="FunFam" id="3.80.10.10:FF:000111">
    <property type="entry name" value="LRR receptor-like serine/threonine-protein kinase ERECTA"/>
    <property type="match status" value="1"/>
</dbReference>
<dbReference type="EnsemblPlants" id="TraesCS1A02G440400.1">
    <property type="protein sequence ID" value="TraesCS1A02G440400.1.cds1"/>
    <property type="gene ID" value="TraesCS1A02G440400"/>
</dbReference>
<evidence type="ECO:0000256" key="4">
    <source>
        <dbReference type="ARBA" id="ARBA00022614"/>
    </source>
</evidence>
<evidence type="ECO:0000256" key="7">
    <source>
        <dbReference type="ARBA" id="ARBA00022729"/>
    </source>
</evidence>
<dbReference type="SMART" id="SM00369">
    <property type="entry name" value="LRR_TYP"/>
    <property type="match status" value="3"/>
</dbReference>
<evidence type="ECO:0008006" key="14">
    <source>
        <dbReference type="Google" id="ProtNLM"/>
    </source>
</evidence>
<evidence type="ECO:0000313" key="12">
    <source>
        <dbReference type="EnsemblPlants" id="TraesCS1A02G440400.1.cds1"/>
    </source>
</evidence>
<evidence type="ECO:0000256" key="5">
    <source>
        <dbReference type="ARBA" id="ARBA00022626"/>
    </source>
</evidence>
<dbReference type="PANTHER" id="PTHR48063:SF105">
    <property type="entry name" value="LEUCINE-RICH REPEAT-CONTAINING N-TERMINAL PLANT-TYPE DOMAIN-CONTAINING PROTEIN"/>
    <property type="match status" value="1"/>
</dbReference>
<proteinExistence type="inferred from homology"/>
<dbReference type="OrthoDB" id="8731593at2759"/>
<keyword evidence="11" id="KW-0325">Glycoprotein</keyword>
<protein>
    <recommendedName>
        <fullName evidence="14">Leucine-rich repeat-containing N-terminal plant-type domain-containing protein</fullName>
    </recommendedName>
</protein>
<reference evidence="12" key="1">
    <citation type="submission" date="2018-08" db="EMBL/GenBank/DDBJ databases">
        <authorList>
            <person name="Rossello M."/>
        </authorList>
    </citation>
    <scope>NUCLEOTIDE SEQUENCE [LARGE SCALE GENOMIC DNA]</scope>
    <source>
        <strain evidence="12">cv. Chinese Spring</strain>
    </source>
</reference>
<keyword evidence="10" id="KW-0472">Membrane</keyword>
<evidence type="ECO:0000313" key="13">
    <source>
        <dbReference type="Proteomes" id="UP000019116"/>
    </source>
</evidence>
<comment type="subcellular location">
    <subcellularLocation>
        <location evidence="1">Cell membrane</location>
        <topology evidence="1">Single-pass type I membrane protein</topology>
    </subcellularLocation>
</comment>
<dbReference type="GO" id="GO:0005886">
    <property type="term" value="C:plasma membrane"/>
    <property type="evidence" value="ECO:0007669"/>
    <property type="project" value="UniProtKB-SubCell"/>
</dbReference>
<keyword evidence="7" id="KW-0732">Signal</keyword>
<dbReference type="InterPro" id="IPR001611">
    <property type="entry name" value="Leu-rich_rpt"/>
</dbReference>
<keyword evidence="3" id="KW-1003">Cell membrane</keyword>
<dbReference type="FunFam" id="3.80.10.10:FF:000041">
    <property type="entry name" value="LRR receptor-like serine/threonine-protein kinase ERECTA"/>
    <property type="match status" value="1"/>
</dbReference>
<dbReference type="InterPro" id="IPR032675">
    <property type="entry name" value="LRR_dom_sf"/>
</dbReference>